<sequence length="111" mass="12178">MRLVTKKANIRCGHQLGKVELKASQNFVRIDDTPILVRQDTQGCKIDGCPPIPPLKPCLVTLSEITGHSDFIRISGRPVTLDLLKGLTSGDPPATVPYTVHHPGQTFVRQK</sequence>
<evidence type="ECO:0000313" key="1">
    <source>
        <dbReference type="EMBL" id="NSX55756.1"/>
    </source>
</evidence>
<accession>A0ABX2IS91</accession>
<comment type="caution">
    <text evidence="1">The sequence shown here is derived from an EMBL/GenBank/DDBJ whole genome shotgun (WGS) entry which is preliminary data.</text>
</comment>
<dbReference type="EMBL" id="JABUFE010000008">
    <property type="protein sequence ID" value="NSX55756.1"/>
    <property type="molecule type" value="Genomic_DNA"/>
</dbReference>
<evidence type="ECO:0000313" key="2">
    <source>
        <dbReference type="Proteomes" id="UP000777935"/>
    </source>
</evidence>
<protein>
    <submittedName>
        <fullName evidence="1">Uncharacterized protein</fullName>
    </submittedName>
</protein>
<dbReference type="RefSeq" id="WP_174138912.1">
    <property type="nucleotide sequence ID" value="NZ_JABUFE010000008.1"/>
</dbReference>
<name>A0ABX2IS91_9RHOB</name>
<dbReference type="Proteomes" id="UP000777935">
    <property type="component" value="Unassembled WGS sequence"/>
</dbReference>
<proteinExistence type="predicted"/>
<reference evidence="1 2" key="1">
    <citation type="submission" date="2020-06" db="EMBL/GenBank/DDBJ databases">
        <title>Sulfitobacter algicola sp. nov., isolated from green algae.</title>
        <authorList>
            <person name="Wang C."/>
        </authorList>
    </citation>
    <scope>NUCLEOTIDE SEQUENCE [LARGE SCALE GENOMIC DNA]</scope>
    <source>
        <strain evidence="1 2">1151</strain>
    </source>
</reference>
<organism evidence="1 2">
    <name type="scientific">Parasulfitobacter algicola</name>
    <dbReference type="NCBI Taxonomy" id="2614809"/>
    <lineage>
        <taxon>Bacteria</taxon>
        <taxon>Pseudomonadati</taxon>
        <taxon>Pseudomonadota</taxon>
        <taxon>Alphaproteobacteria</taxon>
        <taxon>Rhodobacterales</taxon>
        <taxon>Roseobacteraceae</taxon>
        <taxon>Parasulfitobacter</taxon>
    </lineage>
</organism>
<gene>
    <name evidence="1" type="ORF">HRQ87_13180</name>
</gene>
<keyword evidence="2" id="KW-1185">Reference proteome</keyword>